<dbReference type="OrthoDB" id="4464292at2"/>
<accession>A0A1G8A2S3</accession>
<dbReference type="EMBL" id="FNDN01000001">
    <property type="protein sequence ID" value="SDH15161.1"/>
    <property type="molecule type" value="Genomic_DNA"/>
</dbReference>
<dbReference type="Proteomes" id="UP000183263">
    <property type="component" value="Unassembled WGS sequence"/>
</dbReference>
<dbReference type="RefSeq" id="WP_139183110.1">
    <property type="nucleotide sequence ID" value="NZ_CP048813.1"/>
</dbReference>
<name>A0A1G8A2S3_9NOCA</name>
<protein>
    <submittedName>
        <fullName evidence="1">Uncharacterized protein</fullName>
    </submittedName>
</protein>
<evidence type="ECO:0000313" key="1">
    <source>
        <dbReference type="EMBL" id="SDH15161.1"/>
    </source>
</evidence>
<keyword evidence="2" id="KW-1185">Reference proteome</keyword>
<evidence type="ECO:0000313" key="2">
    <source>
        <dbReference type="Proteomes" id="UP000183263"/>
    </source>
</evidence>
<organism evidence="1 2">
    <name type="scientific">Rhodococcus triatomae</name>
    <dbReference type="NCBI Taxonomy" id="300028"/>
    <lineage>
        <taxon>Bacteria</taxon>
        <taxon>Bacillati</taxon>
        <taxon>Actinomycetota</taxon>
        <taxon>Actinomycetes</taxon>
        <taxon>Mycobacteriales</taxon>
        <taxon>Nocardiaceae</taxon>
        <taxon>Rhodococcus</taxon>
    </lineage>
</organism>
<gene>
    <name evidence="1" type="ORF">SAMN05444695_101302</name>
</gene>
<sequence>MSGTRNVVGNVTAEGVAAPRAPGAPGPPAHRDRALRWGHAALGATTVVIAACSLAFLCTIEDDAGATEWVWPQPYSPSWFAAAAAVAVAGWAVLVTRLLLGRDASPRPTAAALTLAAAATLGACGVYALAVPTAPAGMQLWLVCAMNLGYQGAHLRSLPPRS</sequence>
<reference evidence="1 2" key="1">
    <citation type="submission" date="2016-10" db="EMBL/GenBank/DDBJ databases">
        <authorList>
            <person name="de Groot N.N."/>
        </authorList>
    </citation>
    <scope>NUCLEOTIDE SEQUENCE [LARGE SCALE GENOMIC DNA]</scope>
    <source>
        <strain evidence="1 2">DSM 44892</strain>
    </source>
</reference>
<dbReference type="AlphaFoldDB" id="A0A1G8A2S3"/>
<proteinExistence type="predicted"/>